<dbReference type="OrthoDB" id="7283678at2"/>
<proteinExistence type="predicted"/>
<keyword evidence="3" id="KW-1185">Reference proteome</keyword>
<accession>A0A1I4NHK0</accession>
<evidence type="ECO:0000256" key="1">
    <source>
        <dbReference type="SAM" id="Phobius"/>
    </source>
</evidence>
<dbReference type="AlphaFoldDB" id="A0A1I4NHK0"/>
<evidence type="ECO:0000313" key="2">
    <source>
        <dbReference type="EMBL" id="SFM15022.1"/>
    </source>
</evidence>
<evidence type="ECO:0000313" key="3">
    <source>
        <dbReference type="Proteomes" id="UP000199144"/>
    </source>
</evidence>
<gene>
    <name evidence="2" type="ORF">SAMN04488042_104201</name>
</gene>
<reference evidence="2 3" key="1">
    <citation type="submission" date="2016-10" db="EMBL/GenBank/DDBJ databases">
        <authorList>
            <person name="de Groot N.N."/>
        </authorList>
    </citation>
    <scope>NUCLEOTIDE SEQUENCE [LARGE SCALE GENOMIC DNA]</scope>
    <source>
        <strain evidence="2 3">DSM 15283</strain>
    </source>
</reference>
<feature type="transmembrane region" description="Helical" evidence="1">
    <location>
        <begin position="21"/>
        <end position="38"/>
    </location>
</feature>
<dbReference type="EMBL" id="FOTQ01000004">
    <property type="protein sequence ID" value="SFM15022.1"/>
    <property type="molecule type" value="Genomic_DNA"/>
</dbReference>
<protein>
    <submittedName>
        <fullName evidence="2">Uncharacterized protein</fullName>
    </submittedName>
</protein>
<organism evidence="2 3">
    <name type="scientific">Shimia aestuarii</name>
    <dbReference type="NCBI Taxonomy" id="254406"/>
    <lineage>
        <taxon>Bacteria</taxon>
        <taxon>Pseudomonadati</taxon>
        <taxon>Pseudomonadota</taxon>
        <taxon>Alphaproteobacteria</taxon>
        <taxon>Rhodobacterales</taxon>
        <taxon>Roseobacteraceae</taxon>
    </lineage>
</organism>
<keyword evidence="1" id="KW-0472">Membrane</keyword>
<dbReference type="RefSeq" id="WP_093094079.1">
    <property type="nucleotide sequence ID" value="NZ_FOTQ01000004.1"/>
</dbReference>
<keyword evidence="1" id="KW-0812">Transmembrane</keyword>
<keyword evidence="1" id="KW-1133">Transmembrane helix</keyword>
<dbReference type="STRING" id="254406.SAMN04488042_104201"/>
<name>A0A1I4NHK0_9RHOB</name>
<sequence length="60" mass="7049">MKIRHFLRMARWARNPPSEGRVKLVFAIIAICLVVFAFEKVFGWPDWMTLGNTPKGRMTR</sequence>
<dbReference type="Proteomes" id="UP000199144">
    <property type="component" value="Unassembled WGS sequence"/>
</dbReference>